<dbReference type="KEGG" id="pgs:CPT03_20380"/>
<sequence length="518" mass="58520">MQVSMQKFITGIWIVLLTAGGFIGRAQTVTMASLLKEMTDFNAVTYWPKPYYSAGQASSYDRHSISPDKPGWFANGDKSEFIKVEEINGHKEYVMLDEKGPGALVRFWLTTFKRAGKLRVYFDNNPEPEIVIPSYDLTKIDLKPGPALLIPHSSYEPLEKGGSTLYLPMPYAKHCKVTWEDAANEITEPRYYQINFRKYIPNTTVRTFTLKEARSLSGLIDNVNKQLLNPINVTKGKQSLINQTILPKQTASVNLPKGANAVKFLSIEVSSENKDNLEKLLRSTILKISFDGQQSVECPVGDFSGSGVGGKPLQSWYRTVTANGEIISRWTMPYQKTASISLENQGDQSVSIKVKAVSQLYSWNSNSMYFNAHWKFTEKVPIKKWDETDGAIEWELNRIKGKGIFLGDSFAVFNHMHTWYGEGDQKLYVDCETFPSEFGTGAEDYYNTSWAPVVLYQSPFANAPRADAEDSYGHNTFTRTRNLDGVTFKTDFKYDLEMLGWANGTADCAATTYWYGFR</sequence>
<evidence type="ECO:0000313" key="1">
    <source>
        <dbReference type="EMBL" id="ATP58652.1"/>
    </source>
</evidence>
<proteinExistence type="predicted"/>
<dbReference type="Pfam" id="PF11175">
    <property type="entry name" value="DUF2961"/>
    <property type="match status" value="1"/>
</dbReference>
<dbReference type="Proteomes" id="UP000223749">
    <property type="component" value="Chromosome"/>
</dbReference>
<dbReference type="OrthoDB" id="2518538at2"/>
<dbReference type="AlphaFoldDB" id="A0A2D1UAJ3"/>
<dbReference type="EMBL" id="CP024091">
    <property type="protein sequence ID" value="ATP58652.1"/>
    <property type="molecule type" value="Genomic_DNA"/>
</dbReference>
<name>A0A2D1UAJ3_9SPHI</name>
<accession>A0A2D1UAJ3</accession>
<dbReference type="InterPro" id="IPR021345">
    <property type="entry name" value="DUF2961"/>
</dbReference>
<organism evidence="1 2">
    <name type="scientific">Pedobacter ginsengisoli</name>
    <dbReference type="NCBI Taxonomy" id="363852"/>
    <lineage>
        <taxon>Bacteria</taxon>
        <taxon>Pseudomonadati</taxon>
        <taxon>Bacteroidota</taxon>
        <taxon>Sphingobacteriia</taxon>
        <taxon>Sphingobacteriales</taxon>
        <taxon>Sphingobacteriaceae</taxon>
        <taxon>Pedobacter</taxon>
    </lineage>
</organism>
<keyword evidence="2" id="KW-1185">Reference proteome</keyword>
<evidence type="ECO:0000313" key="2">
    <source>
        <dbReference type="Proteomes" id="UP000223749"/>
    </source>
</evidence>
<gene>
    <name evidence="1" type="ORF">CPT03_20380</name>
</gene>
<evidence type="ECO:0008006" key="3">
    <source>
        <dbReference type="Google" id="ProtNLM"/>
    </source>
</evidence>
<dbReference type="Gene3D" id="2.60.120.1390">
    <property type="match status" value="2"/>
</dbReference>
<protein>
    <recommendedName>
        <fullName evidence="3">DUF2961 domain-containing protein</fullName>
    </recommendedName>
</protein>
<reference evidence="1 2" key="1">
    <citation type="submission" date="2017-10" db="EMBL/GenBank/DDBJ databases">
        <title>Whole genome of Pedobacter ginsengisoli T01R-27 isolated from tomato rhizosphere.</title>
        <authorList>
            <person name="Weon H.-Y."/>
            <person name="Lee S.A."/>
            <person name="Sang M.K."/>
            <person name="Song J."/>
        </authorList>
    </citation>
    <scope>NUCLEOTIDE SEQUENCE [LARGE SCALE GENOMIC DNA]</scope>
    <source>
        <strain evidence="1 2">T01R-27</strain>
    </source>
</reference>